<protein>
    <submittedName>
        <fullName evidence="2">DUF4193 domain-containing protein</fullName>
    </submittedName>
</protein>
<gene>
    <name evidence="2" type="ORF">H9L10_15590</name>
</gene>
<evidence type="ECO:0000313" key="2">
    <source>
        <dbReference type="EMBL" id="QNN49565.1"/>
    </source>
</evidence>
<dbReference type="Proteomes" id="UP000515976">
    <property type="component" value="Chromosome"/>
</dbReference>
<dbReference type="Pfam" id="PF13834">
    <property type="entry name" value="DUF4193"/>
    <property type="match status" value="1"/>
</dbReference>
<evidence type="ECO:0000256" key="1">
    <source>
        <dbReference type="SAM" id="MobiDB-lite"/>
    </source>
</evidence>
<name>A0A7G9R1U0_9MICO</name>
<accession>A0A7G9R1U0</accession>
<evidence type="ECO:0000313" key="3">
    <source>
        <dbReference type="Proteomes" id="UP000515976"/>
    </source>
</evidence>
<keyword evidence="3" id="KW-1185">Reference proteome</keyword>
<proteinExistence type="predicted"/>
<sequence length="96" mass="10584">MATDYDAPRVRDGEEEKSDNVLELDAARSRPTTDLLEEDTEAVDGHTLPGADLSDLSLEVRVVPKQADEFSCMSCFLLVHRSQESKPGTNICRDCA</sequence>
<dbReference type="AlphaFoldDB" id="A0A7G9R1U0"/>
<reference evidence="2 3" key="1">
    <citation type="submission" date="2020-08" db="EMBL/GenBank/DDBJ databases">
        <title>Genome sequence of Phycicoccus endophyticus JCM 31784T.</title>
        <authorList>
            <person name="Hyun D.-W."/>
            <person name="Bae J.-W."/>
        </authorList>
    </citation>
    <scope>NUCLEOTIDE SEQUENCE [LARGE SCALE GENOMIC DNA]</scope>
    <source>
        <strain evidence="2 3">JCM 31784</strain>
    </source>
</reference>
<dbReference type="RefSeq" id="WP_166099070.1">
    <property type="nucleotide sequence ID" value="NZ_BMMY01000005.1"/>
</dbReference>
<feature type="compositionally biased region" description="Basic and acidic residues" evidence="1">
    <location>
        <begin position="1"/>
        <end position="28"/>
    </location>
</feature>
<feature type="region of interest" description="Disordered" evidence="1">
    <location>
        <begin position="1"/>
        <end position="50"/>
    </location>
</feature>
<organism evidence="2 3">
    <name type="scientific">Phycicoccus endophyticus</name>
    <dbReference type="NCBI Taxonomy" id="1690220"/>
    <lineage>
        <taxon>Bacteria</taxon>
        <taxon>Bacillati</taxon>
        <taxon>Actinomycetota</taxon>
        <taxon>Actinomycetes</taxon>
        <taxon>Micrococcales</taxon>
        <taxon>Intrasporangiaceae</taxon>
        <taxon>Phycicoccus</taxon>
    </lineage>
</organism>
<dbReference type="KEGG" id="pei:H9L10_15590"/>
<dbReference type="EMBL" id="CP060712">
    <property type="protein sequence ID" value="QNN49565.1"/>
    <property type="molecule type" value="Genomic_DNA"/>
</dbReference>
<dbReference type="InterPro" id="IPR025242">
    <property type="entry name" value="DUF4193"/>
</dbReference>